<reference evidence="1" key="1">
    <citation type="submission" date="2018-05" db="EMBL/GenBank/DDBJ databases">
        <authorList>
            <person name="Lanie J.A."/>
            <person name="Ng W.-L."/>
            <person name="Kazmierczak K.M."/>
            <person name="Andrzejewski T.M."/>
            <person name="Davidsen T.M."/>
            <person name="Wayne K.J."/>
            <person name="Tettelin H."/>
            <person name="Glass J.I."/>
            <person name="Rusch D."/>
            <person name="Podicherti R."/>
            <person name="Tsui H.-C.T."/>
            <person name="Winkler M.E."/>
        </authorList>
    </citation>
    <scope>NUCLEOTIDE SEQUENCE</scope>
</reference>
<evidence type="ECO:0000313" key="1">
    <source>
        <dbReference type="EMBL" id="SVC50724.1"/>
    </source>
</evidence>
<dbReference type="EMBL" id="UINC01095001">
    <property type="protein sequence ID" value="SVC50724.1"/>
    <property type="molecule type" value="Genomic_DNA"/>
</dbReference>
<accession>A0A382MP36</accession>
<gene>
    <name evidence="1" type="ORF">METZ01_LOCUS303578</name>
</gene>
<dbReference type="AlphaFoldDB" id="A0A382MP36"/>
<organism evidence="1">
    <name type="scientific">marine metagenome</name>
    <dbReference type="NCBI Taxonomy" id="408172"/>
    <lineage>
        <taxon>unclassified sequences</taxon>
        <taxon>metagenomes</taxon>
        <taxon>ecological metagenomes</taxon>
    </lineage>
</organism>
<name>A0A382MP36_9ZZZZ</name>
<proteinExistence type="predicted"/>
<sequence>MELMSGDARASPFQDGHYVYAVEPGGHKNNENKPFSPTLYIADVENPSDFNVSLQP</sequence>
<protein>
    <submittedName>
        <fullName evidence="1">Uncharacterized protein</fullName>
    </submittedName>
</protein>